<name>A0A0F7FYN2_9ACTN</name>
<evidence type="ECO:0000256" key="3">
    <source>
        <dbReference type="ARBA" id="ARBA00022475"/>
    </source>
</evidence>
<keyword evidence="9 13" id="KW-0472">Membrane</keyword>
<evidence type="ECO:0000256" key="8">
    <source>
        <dbReference type="ARBA" id="ARBA00022989"/>
    </source>
</evidence>
<organism evidence="15 16">
    <name type="scientific">Streptomyces xiamenensis</name>
    <dbReference type="NCBI Taxonomy" id="408015"/>
    <lineage>
        <taxon>Bacteria</taxon>
        <taxon>Bacillati</taxon>
        <taxon>Actinomycetota</taxon>
        <taxon>Actinomycetes</taxon>
        <taxon>Kitasatosporales</taxon>
        <taxon>Streptomycetaceae</taxon>
        <taxon>Streptomyces</taxon>
    </lineage>
</organism>
<evidence type="ECO:0000256" key="6">
    <source>
        <dbReference type="ARBA" id="ARBA00022801"/>
    </source>
</evidence>
<feature type="active site" description="Charge relay system" evidence="10">
    <location>
        <position position="122"/>
    </location>
</feature>
<dbReference type="PROSITE" id="PS00136">
    <property type="entry name" value="SUBTILASE_ASP"/>
    <property type="match status" value="1"/>
</dbReference>
<dbReference type="PROSITE" id="PS00137">
    <property type="entry name" value="SUBTILASE_HIS"/>
    <property type="match status" value="1"/>
</dbReference>
<accession>A0A0F7FYN2</accession>
<dbReference type="PATRIC" id="fig|408015.6.peg.4535"/>
<dbReference type="PANTHER" id="PTHR43806">
    <property type="entry name" value="PEPTIDASE S8"/>
    <property type="match status" value="1"/>
</dbReference>
<keyword evidence="7 10" id="KW-0720">Serine protease</keyword>
<keyword evidence="5 13" id="KW-0812">Transmembrane</keyword>
<dbReference type="Gene3D" id="3.40.50.200">
    <property type="entry name" value="Peptidase S8/S53 domain"/>
    <property type="match status" value="1"/>
</dbReference>
<feature type="region of interest" description="Disordered" evidence="12">
    <location>
        <begin position="340"/>
        <end position="362"/>
    </location>
</feature>
<reference evidence="15" key="1">
    <citation type="submission" date="2019-08" db="EMBL/GenBank/DDBJ databases">
        <title>Complete genome sequence of a mangrove-derived Streptomyces xiamenensis.</title>
        <authorList>
            <person name="Xu J."/>
        </authorList>
    </citation>
    <scope>NUCLEOTIDE SEQUENCE</scope>
    <source>
        <strain evidence="15">318</strain>
    </source>
</reference>
<evidence type="ECO:0000256" key="7">
    <source>
        <dbReference type="ARBA" id="ARBA00022825"/>
    </source>
</evidence>
<keyword evidence="8 13" id="KW-1133">Transmembrane helix</keyword>
<feature type="active site" description="Charge relay system" evidence="10">
    <location>
        <position position="282"/>
    </location>
</feature>
<evidence type="ECO:0000256" key="4">
    <source>
        <dbReference type="ARBA" id="ARBA00022670"/>
    </source>
</evidence>
<evidence type="ECO:0000256" key="2">
    <source>
        <dbReference type="ARBA" id="ARBA00011073"/>
    </source>
</evidence>
<feature type="domain" description="Peptidase S8/S53" evidence="14">
    <location>
        <begin position="65"/>
        <end position="329"/>
    </location>
</feature>
<evidence type="ECO:0000256" key="5">
    <source>
        <dbReference type="ARBA" id="ARBA00022692"/>
    </source>
</evidence>
<feature type="region of interest" description="Disordered" evidence="12">
    <location>
        <begin position="88"/>
        <end position="122"/>
    </location>
</feature>
<feature type="compositionally biased region" description="Low complexity" evidence="12">
    <location>
        <begin position="113"/>
        <end position="122"/>
    </location>
</feature>
<dbReference type="EMBL" id="CP009922">
    <property type="protein sequence ID" value="AKG45864.1"/>
    <property type="molecule type" value="Genomic_DNA"/>
</dbReference>
<dbReference type="KEGG" id="sxi:SXIM_44800"/>
<sequence>MRRLNATAAALALTAGAGILYVPYGPAATARADDRRCTFPSEPIVEQPWSLQRVVLDRLWQDTKGENVRVAVIDSGVDAANPQLAGAVDKAAGADFTPEDPREDDEPTRTSHGDGTTDTVGHGTKVAGIIAARPDEASGFVGLAPGAVIIPVRQNDEHGNGTVESLAWSIDHAIDQDADIINISQDSEKPLSDDTTLKAAIDRALDENIVVIASVGNDGADGEIKKTYPAAYEGVLAVAASDRNNERAFFSQAGDFVGIAAPGVDMVSTVPGGGQCVDNGTSFAAPYVAGVAALLRAKYPDWKAPQVVTHLQQTAERGIPGPDPYLGWGVVDPVRALTDPTVPGEAPVPDEPAPPAPAPDIPELELGESYAARAERLGTYVLLTGTVVTASVAGTALILRDRRRRRTVNPAKL</sequence>
<dbReference type="GO" id="GO:0006508">
    <property type="term" value="P:proteolysis"/>
    <property type="evidence" value="ECO:0007669"/>
    <property type="project" value="UniProtKB-KW"/>
</dbReference>
<evidence type="ECO:0000256" key="1">
    <source>
        <dbReference type="ARBA" id="ARBA00004162"/>
    </source>
</evidence>
<dbReference type="GO" id="GO:0004252">
    <property type="term" value="F:serine-type endopeptidase activity"/>
    <property type="evidence" value="ECO:0007669"/>
    <property type="project" value="UniProtKB-UniRule"/>
</dbReference>
<dbReference type="AlphaFoldDB" id="A0A0F7FYN2"/>
<evidence type="ECO:0000256" key="12">
    <source>
        <dbReference type="SAM" id="MobiDB-lite"/>
    </source>
</evidence>
<evidence type="ECO:0000256" key="13">
    <source>
        <dbReference type="SAM" id="Phobius"/>
    </source>
</evidence>
<evidence type="ECO:0000259" key="14">
    <source>
        <dbReference type="Pfam" id="PF00082"/>
    </source>
</evidence>
<dbReference type="InterPro" id="IPR036852">
    <property type="entry name" value="Peptidase_S8/S53_dom_sf"/>
</dbReference>
<dbReference type="PANTHER" id="PTHR43806:SF11">
    <property type="entry name" value="CEREVISIN-RELATED"/>
    <property type="match status" value="1"/>
</dbReference>
<proteinExistence type="inferred from homology"/>
<evidence type="ECO:0000256" key="9">
    <source>
        <dbReference type="ARBA" id="ARBA00023136"/>
    </source>
</evidence>
<dbReference type="InterPro" id="IPR023828">
    <property type="entry name" value="Peptidase_S8_Ser-AS"/>
</dbReference>
<dbReference type="PRINTS" id="PR00723">
    <property type="entry name" value="SUBTILISIN"/>
</dbReference>
<dbReference type="InterPro" id="IPR050131">
    <property type="entry name" value="Peptidase_S8_subtilisin-like"/>
</dbReference>
<protein>
    <submittedName>
        <fullName evidence="15">Secreted serine protease</fullName>
    </submittedName>
</protein>
<keyword evidence="4 10" id="KW-0645">Protease</keyword>
<dbReference type="SUPFAM" id="SSF52743">
    <property type="entry name" value="Subtilisin-like"/>
    <property type="match status" value="1"/>
</dbReference>
<feature type="active site" description="Charge relay system" evidence="10">
    <location>
        <position position="74"/>
    </location>
</feature>
<gene>
    <name evidence="15" type="ORF">SXIM_44800</name>
</gene>
<comment type="subcellular location">
    <subcellularLocation>
        <location evidence="1">Cell membrane</location>
        <topology evidence="1">Single-pass membrane protein</topology>
    </subcellularLocation>
</comment>
<dbReference type="STRING" id="408015.SXIM_44800"/>
<dbReference type="GO" id="GO:0005886">
    <property type="term" value="C:plasma membrane"/>
    <property type="evidence" value="ECO:0007669"/>
    <property type="project" value="UniProtKB-SubCell"/>
</dbReference>
<feature type="compositionally biased region" description="Pro residues" evidence="12">
    <location>
        <begin position="349"/>
        <end position="360"/>
    </location>
</feature>
<keyword evidence="16" id="KW-1185">Reference proteome</keyword>
<evidence type="ECO:0000313" key="15">
    <source>
        <dbReference type="EMBL" id="AKG45864.1"/>
    </source>
</evidence>
<dbReference type="Pfam" id="PF00082">
    <property type="entry name" value="Peptidase_S8"/>
    <property type="match status" value="1"/>
</dbReference>
<dbReference type="InterPro" id="IPR000209">
    <property type="entry name" value="Peptidase_S8/S53_dom"/>
</dbReference>
<dbReference type="PROSITE" id="PS51892">
    <property type="entry name" value="SUBTILASE"/>
    <property type="match status" value="1"/>
</dbReference>
<dbReference type="Proteomes" id="UP000034034">
    <property type="component" value="Chromosome"/>
</dbReference>
<keyword evidence="6 10" id="KW-0378">Hydrolase</keyword>
<dbReference type="PROSITE" id="PS00138">
    <property type="entry name" value="SUBTILASE_SER"/>
    <property type="match status" value="1"/>
</dbReference>
<feature type="transmembrane region" description="Helical" evidence="13">
    <location>
        <begin position="377"/>
        <end position="399"/>
    </location>
</feature>
<evidence type="ECO:0000313" key="16">
    <source>
        <dbReference type="Proteomes" id="UP000034034"/>
    </source>
</evidence>
<keyword evidence="3" id="KW-1003">Cell membrane</keyword>
<dbReference type="NCBIfam" id="TIGR03921">
    <property type="entry name" value="T7SS_mycosin"/>
    <property type="match status" value="1"/>
</dbReference>
<comment type="similarity">
    <text evidence="2 10 11">Belongs to the peptidase S8 family.</text>
</comment>
<dbReference type="RefSeq" id="WP_107073951.1">
    <property type="nucleotide sequence ID" value="NZ_CP009922.3"/>
</dbReference>
<dbReference type="InterPro" id="IPR023834">
    <property type="entry name" value="T7SS_pept_S8A_mycosin"/>
</dbReference>
<dbReference type="InterPro" id="IPR015500">
    <property type="entry name" value="Peptidase_S8_subtilisin-rel"/>
</dbReference>
<dbReference type="InterPro" id="IPR022398">
    <property type="entry name" value="Peptidase_S8_His-AS"/>
</dbReference>
<evidence type="ECO:0000256" key="10">
    <source>
        <dbReference type="PROSITE-ProRule" id="PRU01240"/>
    </source>
</evidence>
<dbReference type="InterPro" id="IPR023827">
    <property type="entry name" value="Peptidase_S8_Asp-AS"/>
</dbReference>
<evidence type="ECO:0000256" key="11">
    <source>
        <dbReference type="RuleBase" id="RU003355"/>
    </source>
</evidence>
<dbReference type="HOGENOM" id="CLU_011263_13_3_11"/>
<feature type="compositionally biased region" description="Acidic residues" evidence="12">
    <location>
        <begin position="97"/>
        <end position="106"/>
    </location>
</feature>